<keyword evidence="3 6" id="KW-0812">Transmembrane</keyword>
<dbReference type="Pfam" id="PF04241">
    <property type="entry name" value="DUF423"/>
    <property type="match status" value="1"/>
</dbReference>
<evidence type="ECO:0000256" key="5">
    <source>
        <dbReference type="ARBA" id="ARBA00023136"/>
    </source>
</evidence>
<gene>
    <name evidence="7" type="ORF">MoryE10_01150</name>
</gene>
<dbReference type="PANTHER" id="PTHR43461:SF1">
    <property type="entry name" value="TRANSMEMBRANE PROTEIN 256"/>
    <property type="match status" value="1"/>
</dbReference>
<keyword evidence="8" id="KW-1185">Reference proteome</keyword>
<keyword evidence="5 6" id="KW-0472">Membrane</keyword>
<dbReference type="RefSeq" id="WP_054774129.1">
    <property type="nucleotide sequence ID" value="NZ_AP019782.1"/>
</dbReference>
<organism evidence="7 8">
    <name type="scientific">Methylogaea oryzae</name>
    <dbReference type="NCBI Taxonomy" id="1295382"/>
    <lineage>
        <taxon>Bacteria</taxon>
        <taxon>Pseudomonadati</taxon>
        <taxon>Pseudomonadota</taxon>
        <taxon>Gammaproteobacteria</taxon>
        <taxon>Methylococcales</taxon>
        <taxon>Methylococcaceae</taxon>
        <taxon>Methylogaea</taxon>
    </lineage>
</organism>
<dbReference type="Proteomes" id="UP000824988">
    <property type="component" value="Chromosome"/>
</dbReference>
<evidence type="ECO:0000313" key="8">
    <source>
        <dbReference type="Proteomes" id="UP000824988"/>
    </source>
</evidence>
<comment type="subcellular location">
    <subcellularLocation>
        <location evidence="1">Membrane</location>
        <topology evidence="1">Multi-pass membrane protein</topology>
    </subcellularLocation>
</comment>
<evidence type="ECO:0000256" key="2">
    <source>
        <dbReference type="ARBA" id="ARBA00009694"/>
    </source>
</evidence>
<name>A0A8D5AI98_9GAMM</name>
<dbReference type="InterPro" id="IPR006696">
    <property type="entry name" value="DUF423"/>
</dbReference>
<comment type="similarity">
    <text evidence="2">Belongs to the UPF0382 family.</text>
</comment>
<feature type="transmembrane region" description="Helical" evidence="6">
    <location>
        <begin position="71"/>
        <end position="91"/>
    </location>
</feature>
<dbReference type="GO" id="GO:0005886">
    <property type="term" value="C:plasma membrane"/>
    <property type="evidence" value="ECO:0007669"/>
    <property type="project" value="TreeGrafter"/>
</dbReference>
<sequence>MSRLFLTACAVSGFLATLMGAVGAHLWRGRMDEHMAAVFQTAVQYHFWHTLVLGMIALLARQYADSRWLRWSGIAMVAGMALFSGSLYWLAAGGEPLYAKLAPLGGMSLMVAWLLLAAFAATAI</sequence>
<feature type="transmembrane region" description="Helical" evidence="6">
    <location>
        <begin position="97"/>
        <end position="121"/>
    </location>
</feature>
<reference evidence="7" key="1">
    <citation type="submission" date="2019-06" db="EMBL/GenBank/DDBJ databases">
        <title>Complete genome sequence of Methylogaea oryzae strain JCM16910.</title>
        <authorList>
            <person name="Asakawa S."/>
        </authorList>
    </citation>
    <scope>NUCLEOTIDE SEQUENCE</scope>
    <source>
        <strain evidence="7">E10</strain>
    </source>
</reference>
<keyword evidence="4 6" id="KW-1133">Transmembrane helix</keyword>
<evidence type="ECO:0000313" key="7">
    <source>
        <dbReference type="EMBL" id="BBL69509.1"/>
    </source>
</evidence>
<evidence type="ECO:0000256" key="1">
    <source>
        <dbReference type="ARBA" id="ARBA00004141"/>
    </source>
</evidence>
<accession>A0A8D5AI98</accession>
<dbReference type="EMBL" id="AP019782">
    <property type="protein sequence ID" value="BBL69509.1"/>
    <property type="molecule type" value="Genomic_DNA"/>
</dbReference>
<dbReference type="PANTHER" id="PTHR43461">
    <property type="entry name" value="TRANSMEMBRANE PROTEIN 256"/>
    <property type="match status" value="1"/>
</dbReference>
<evidence type="ECO:0000256" key="6">
    <source>
        <dbReference type="SAM" id="Phobius"/>
    </source>
</evidence>
<evidence type="ECO:0000256" key="4">
    <source>
        <dbReference type="ARBA" id="ARBA00022989"/>
    </source>
</evidence>
<evidence type="ECO:0000256" key="3">
    <source>
        <dbReference type="ARBA" id="ARBA00022692"/>
    </source>
</evidence>
<protein>
    <submittedName>
        <fullName evidence="7">Membrane protein</fullName>
    </submittedName>
</protein>
<dbReference type="AlphaFoldDB" id="A0A8D5AI98"/>
<dbReference type="KEGG" id="moz:MoryE10_01150"/>
<feature type="transmembrane region" description="Helical" evidence="6">
    <location>
        <begin position="36"/>
        <end position="59"/>
    </location>
</feature>
<proteinExistence type="inferred from homology"/>